<reference evidence="3" key="1">
    <citation type="submission" date="2010-08" db="EMBL/GenBank/DDBJ databases">
        <authorList>
            <consortium name="Caenorhabditis japonica Sequencing Consortium"/>
            <person name="Wilson R.K."/>
        </authorList>
    </citation>
    <scope>NUCLEOTIDE SEQUENCE [LARGE SCALE GENOMIC DNA]</scope>
    <source>
        <strain evidence="3">DF5081</strain>
    </source>
</reference>
<keyword evidence="3" id="KW-1185">Reference proteome</keyword>
<dbReference type="PANTHER" id="PTHR13151:SF2">
    <property type="entry name" value="COREPRESSOR INTERACTING WITH RBPJ 1"/>
    <property type="match status" value="1"/>
</dbReference>
<evidence type="ECO:0000256" key="1">
    <source>
        <dbReference type="SAM" id="MobiDB-lite"/>
    </source>
</evidence>
<feature type="compositionally biased region" description="Basic residues" evidence="1">
    <location>
        <begin position="263"/>
        <end position="276"/>
    </location>
</feature>
<feature type="compositionally biased region" description="Basic residues" evidence="1">
    <location>
        <begin position="186"/>
        <end position="212"/>
    </location>
</feature>
<name>A0A8R1DNN5_CAEJA</name>
<dbReference type="GO" id="GO:0003714">
    <property type="term" value="F:transcription corepressor activity"/>
    <property type="evidence" value="ECO:0007669"/>
    <property type="project" value="InterPro"/>
</dbReference>
<protein>
    <recommendedName>
        <fullName evidence="4">CBF1-interacting co-repressor CIR N-terminal domain-containing protein</fullName>
    </recommendedName>
</protein>
<feature type="compositionally biased region" description="Basic and acidic residues" evidence="1">
    <location>
        <begin position="225"/>
        <end position="250"/>
    </location>
</feature>
<feature type="region of interest" description="Disordered" evidence="1">
    <location>
        <begin position="80"/>
        <end position="108"/>
    </location>
</feature>
<sequence length="387" mass="46169">EEPKFEWQRKYQAPREDWAKGNEDIQDQPFGIQVRNVRCCKCHKWGHINTDRECPLFGKSGNYEDEGYSNNPSDLIKDLRRKRQKDEKSGPRTSTSAKKEEDSDEDEWMDHAQLANDMREEHGIVLKGSVLHGMQMDQQLTRMKKEKTEEEQMLEFFNTMSNKQKEKLMKKLMNGESWEDVFTGSHKSKKDKKKEKKEKKKEKKDKKRKRKHETSDEEADSEDDWKEKSSKKVIKKEVESSPEYRFKPIKQEIVSDAEEDHKRQRQRSRSPVRRRHDTPSKSPIRRRRHDSRSKSPETSSRRRHRSRSVDKPTSRQRSPPSPPRRRRRESRRSTSRSRSPAKRSSPSGRRRSSPSSPPRRRRHDSRSASPPRRRRHDSRSASPPRRR</sequence>
<feature type="compositionally biased region" description="Basic and acidic residues" evidence="1">
    <location>
        <begin position="1"/>
        <end position="23"/>
    </location>
</feature>
<proteinExistence type="predicted"/>
<feature type="compositionally biased region" description="Acidic residues" evidence="1">
    <location>
        <begin position="215"/>
        <end position="224"/>
    </location>
</feature>
<feature type="compositionally biased region" description="Basic residues" evidence="1">
    <location>
        <begin position="348"/>
        <end position="364"/>
    </location>
</feature>
<dbReference type="InterPro" id="IPR040014">
    <property type="entry name" value="CIR1"/>
</dbReference>
<feature type="compositionally biased region" description="Basic residues" evidence="1">
    <location>
        <begin position="323"/>
        <end position="341"/>
    </location>
</feature>
<dbReference type="PANTHER" id="PTHR13151">
    <property type="entry name" value="CBF1 INTERACTING COREPRESSOR CIR"/>
    <property type="match status" value="1"/>
</dbReference>
<feature type="region of interest" description="Disordered" evidence="1">
    <location>
        <begin position="1"/>
        <end position="26"/>
    </location>
</feature>
<dbReference type="EnsemblMetazoa" id="CJA07356.1">
    <property type="protein sequence ID" value="CJA07356.1"/>
    <property type="gene ID" value="WBGene00126560"/>
</dbReference>
<evidence type="ECO:0000313" key="2">
    <source>
        <dbReference type="EnsemblMetazoa" id="CJA07356.1"/>
    </source>
</evidence>
<evidence type="ECO:0008006" key="4">
    <source>
        <dbReference type="Google" id="ProtNLM"/>
    </source>
</evidence>
<dbReference type="GO" id="GO:0005634">
    <property type="term" value="C:nucleus"/>
    <property type="evidence" value="ECO:0007669"/>
    <property type="project" value="TreeGrafter"/>
</dbReference>
<feature type="region of interest" description="Disordered" evidence="1">
    <location>
        <begin position="167"/>
        <end position="387"/>
    </location>
</feature>
<dbReference type="AlphaFoldDB" id="A0A8R1DNN5"/>
<accession>A0A8R1DNN5</accession>
<dbReference type="Proteomes" id="UP000005237">
    <property type="component" value="Unassembled WGS sequence"/>
</dbReference>
<evidence type="ECO:0000313" key="3">
    <source>
        <dbReference type="Proteomes" id="UP000005237"/>
    </source>
</evidence>
<reference evidence="2" key="2">
    <citation type="submission" date="2022-06" db="UniProtKB">
        <authorList>
            <consortium name="EnsemblMetazoa"/>
        </authorList>
    </citation>
    <scope>IDENTIFICATION</scope>
    <source>
        <strain evidence="2">DF5081</strain>
    </source>
</reference>
<organism evidence="2 3">
    <name type="scientific">Caenorhabditis japonica</name>
    <dbReference type="NCBI Taxonomy" id="281687"/>
    <lineage>
        <taxon>Eukaryota</taxon>
        <taxon>Metazoa</taxon>
        <taxon>Ecdysozoa</taxon>
        <taxon>Nematoda</taxon>
        <taxon>Chromadorea</taxon>
        <taxon>Rhabditida</taxon>
        <taxon>Rhabditina</taxon>
        <taxon>Rhabditomorpha</taxon>
        <taxon>Rhabditoidea</taxon>
        <taxon>Rhabditidae</taxon>
        <taxon>Peloderinae</taxon>
        <taxon>Caenorhabditis</taxon>
    </lineage>
</organism>